<dbReference type="EMBL" id="WHNX01000006">
    <property type="protein sequence ID" value="MPW25264.1"/>
    <property type="molecule type" value="Genomic_DNA"/>
</dbReference>
<dbReference type="GO" id="GO:0008168">
    <property type="term" value="F:methyltransferase activity"/>
    <property type="evidence" value="ECO:0007669"/>
    <property type="project" value="UniProtKB-KW"/>
</dbReference>
<evidence type="ECO:0000259" key="1">
    <source>
        <dbReference type="Pfam" id="PF13847"/>
    </source>
</evidence>
<accession>A0A6A7K765</accession>
<evidence type="ECO:0000313" key="2">
    <source>
        <dbReference type="EMBL" id="MPW25264.1"/>
    </source>
</evidence>
<feature type="domain" description="Methyltransferase" evidence="1">
    <location>
        <begin position="52"/>
        <end position="164"/>
    </location>
</feature>
<dbReference type="AlphaFoldDB" id="A0A6A7K765"/>
<dbReference type="RefSeq" id="WP_152802582.1">
    <property type="nucleotide sequence ID" value="NZ_WHNX01000006.1"/>
</dbReference>
<name>A0A6A7K765_9FIRM</name>
<dbReference type="InterPro" id="IPR029063">
    <property type="entry name" value="SAM-dependent_MTases_sf"/>
</dbReference>
<dbReference type="InterPro" id="IPR025714">
    <property type="entry name" value="Methyltranfer_dom"/>
</dbReference>
<protein>
    <submittedName>
        <fullName evidence="2">Methyltransferase domain-containing protein</fullName>
    </submittedName>
</protein>
<dbReference type="Proteomes" id="UP000440004">
    <property type="component" value="Unassembled WGS sequence"/>
</dbReference>
<dbReference type="SUPFAM" id="SSF53335">
    <property type="entry name" value="S-adenosyl-L-methionine-dependent methyltransferases"/>
    <property type="match status" value="1"/>
</dbReference>
<dbReference type="CDD" id="cd02440">
    <property type="entry name" value="AdoMet_MTases"/>
    <property type="match status" value="1"/>
</dbReference>
<keyword evidence="2" id="KW-0489">Methyltransferase</keyword>
<comment type="caution">
    <text evidence="2">The sequence shown here is derived from an EMBL/GenBank/DDBJ whole genome shotgun (WGS) entry which is preliminary data.</text>
</comment>
<organism evidence="2 3">
    <name type="scientific">Alkalibaculum sporogenes</name>
    <dbReference type="NCBI Taxonomy" id="2655001"/>
    <lineage>
        <taxon>Bacteria</taxon>
        <taxon>Bacillati</taxon>
        <taxon>Bacillota</taxon>
        <taxon>Clostridia</taxon>
        <taxon>Eubacteriales</taxon>
        <taxon>Eubacteriaceae</taxon>
        <taxon>Alkalibaculum</taxon>
    </lineage>
</organism>
<keyword evidence="2" id="KW-0808">Transferase</keyword>
<proteinExistence type="predicted"/>
<reference evidence="2 3" key="1">
    <citation type="submission" date="2019-10" db="EMBL/GenBank/DDBJ databases">
        <title>Alkalibaculum tamaniensis sp.nov., a new alkaliphilic acetogen, isolated on methoxylated aromatics from a mud volcano.</title>
        <authorList>
            <person name="Khomyakova M.A."/>
            <person name="Merkel A.Y."/>
            <person name="Bonch-Osmolovskaya E.A."/>
            <person name="Slobodkin A.I."/>
        </authorList>
    </citation>
    <scope>NUCLEOTIDE SEQUENCE [LARGE SCALE GENOMIC DNA]</scope>
    <source>
        <strain evidence="2 3">M08DMB</strain>
    </source>
</reference>
<dbReference type="Pfam" id="PF13847">
    <property type="entry name" value="Methyltransf_31"/>
    <property type="match status" value="1"/>
</dbReference>
<sequence>MLNVEEKLAKSLTAESIELIPYLPYLLQDLWELGSSPKDIINMIQKNMQVSEKIKVLDLACGKGAVSVQVAKVLGCKVKGVDIIPEFVDFADKKAQEYSVDSLCDFKIGDINETVTVEKGYDIVILGAVGDVLGTIEETIQKLKGTVKNGGYIFIDDAYGNDDFDGRYPTKEKWLMFFQNAGVKLLDERFNEEDALERLNDEQQSFIVRRANELKEKYLEKTQLFESYIRSQQVECDELENEIIGVTMLLQVI</sequence>
<gene>
    <name evidence="2" type="ORF">GC105_05620</name>
</gene>
<dbReference type="Gene3D" id="3.40.50.150">
    <property type="entry name" value="Vaccinia Virus protein VP39"/>
    <property type="match status" value="1"/>
</dbReference>
<dbReference type="PANTHER" id="PTHR43861">
    <property type="entry name" value="TRANS-ACONITATE 2-METHYLTRANSFERASE-RELATED"/>
    <property type="match status" value="1"/>
</dbReference>
<keyword evidence="3" id="KW-1185">Reference proteome</keyword>
<dbReference type="GO" id="GO:0032259">
    <property type="term" value="P:methylation"/>
    <property type="evidence" value="ECO:0007669"/>
    <property type="project" value="UniProtKB-KW"/>
</dbReference>
<evidence type="ECO:0000313" key="3">
    <source>
        <dbReference type="Proteomes" id="UP000440004"/>
    </source>
</evidence>